<evidence type="ECO:0000256" key="3">
    <source>
        <dbReference type="ARBA" id="ARBA00022448"/>
    </source>
</evidence>
<dbReference type="EMBL" id="PYLZ01000001">
    <property type="protein sequence ID" value="PSW26962.1"/>
    <property type="molecule type" value="Genomic_DNA"/>
</dbReference>
<evidence type="ECO:0000313" key="8">
    <source>
        <dbReference type="Proteomes" id="UP000240481"/>
    </source>
</evidence>
<gene>
    <name evidence="7" type="ORF">C9I94_02985</name>
</gene>
<comment type="caution">
    <text evidence="7">The sequence shown here is derived from an EMBL/GenBank/DDBJ whole genome shotgun (WGS) entry which is preliminary data.</text>
</comment>
<dbReference type="PROSITE" id="PS51257">
    <property type="entry name" value="PROKAR_LIPOPROTEIN"/>
    <property type="match status" value="1"/>
</dbReference>
<dbReference type="Gene3D" id="2.40.420.20">
    <property type="match status" value="1"/>
</dbReference>
<dbReference type="Gene3D" id="1.10.287.470">
    <property type="entry name" value="Helix hairpin bin"/>
    <property type="match status" value="1"/>
</dbReference>
<dbReference type="PANTHER" id="PTHR30469:SF20">
    <property type="entry name" value="EFFLUX RND TRANSPORTER PERIPLASMIC ADAPTOR SUBUNIT"/>
    <property type="match status" value="1"/>
</dbReference>
<protein>
    <submittedName>
        <fullName evidence="7">Efflux RND transporter periplasmic adaptor subunit</fullName>
    </submittedName>
</protein>
<dbReference type="STRING" id="680026.AB733_01085"/>
<dbReference type="Pfam" id="PF25917">
    <property type="entry name" value="BSH_RND"/>
    <property type="match status" value="1"/>
</dbReference>
<dbReference type="GO" id="GO:0015562">
    <property type="term" value="F:efflux transmembrane transporter activity"/>
    <property type="evidence" value="ECO:0007669"/>
    <property type="project" value="TreeGrafter"/>
</dbReference>
<dbReference type="InterPro" id="IPR058625">
    <property type="entry name" value="MdtA-like_BSH"/>
</dbReference>
<dbReference type="GO" id="GO:1990281">
    <property type="term" value="C:efflux pump complex"/>
    <property type="evidence" value="ECO:0007669"/>
    <property type="project" value="TreeGrafter"/>
</dbReference>
<evidence type="ECO:0000256" key="2">
    <source>
        <dbReference type="ARBA" id="ARBA00009477"/>
    </source>
</evidence>
<evidence type="ECO:0000256" key="1">
    <source>
        <dbReference type="ARBA" id="ARBA00004196"/>
    </source>
</evidence>
<dbReference type="OrthoDB" id="2110899at2"/>
<keyword evidence="8" id="KW-1185">Reference proteome</keyword>
<organism evidence="7 8">
    <name type="scientific">Photobacterium swingsii</name>
    <dbReference type="NCBI Taxonomy" id="680026"/>
    <lineage>
        <taxon>Bacteria</taxon>
        <taxon>Pseudomonadati</taxon>
        <taxon>Pseudomonadota</taxon>
        <taxon>Gammaproteobacteria</taxon>
        <taxon>Vibrionales</taxon>
        <taxon>Vibrionaceae</taxon>
        <taxon>Photobacterium</taxon>
    </lineage>
</organism>
<feature type="coiled-coil region" evidence="4">
    <location>
        <begin position="144"/>
        <end position="171"/>
    </location>
</feature>
<feature type="domain" description="Multidrug resistance protein MdtA-like C-terminal permuted SH3" evidence="6">
    <location>
        <begin position="291"/>
        <end position="349"/>
    </location>
</feature>
<comment type="similarity">
    <text evidence="2">Belongs to the membrane fusion protein (MFP) (TC 8.A.1) family.</text>
</comment>
<evidence type="ECO:0000313" key="7">
    <source>
        <dbReference type="EMBL" id="PSW26962.1"/>
    </source>
</evidence>
<dbReference type="Proteomes" id="UP000240481">
    <property type="component" value="Unassembled WGS sequence"/>
</dbReference>
<dbReference type="SUPFAM" id="SSF111369">
    <property type="entry name" value="HlyD-like secretion proteins"/>
    <property type="match status" value="1"/>
</dbReference>
<keyword evidence="4" id="KW-0175">Coiled coil</keyword>
<evidence type="ECO:0000259" key="5">
    <source>
        <dbReference type="Pfam" id="PF25917"/>
    </source>
</evidence>
<dbReference type="InterPro" id="IPR058627">
    <property type="entry name" value="MdtA-like_C"/>
</dbReference>
<dbReference type="Pfam" id="PF25967">
    <property type="entry name" value="RND-MFP_C"/>
    <property type="match status" value="1"/>
</dbReference>
<evidence type="ECO:0000256" key="4">
    <source>
        <dbReference type="SAM" id="Coils"/>
    </source>
</evidence>
<sequence>MRSTASTLLLIKKTAIAVSIAVGSILISGCDTHEAPHNSISTTIIRPALTEVISPSTHAKLRFNGVVRSAQRADLAFRINGRVINVFAREGQQVKKGQLIAQLDPRDAQTALESARVEFKNSEADYTRGKAIYQKSQAIAKSDLDTLSTRYQLAKNRLDEAKRQLEYTQLHAPFDGIIGRKLIDNHVQIQANSPVITVHNIRDLEVLIHIPDTVMLGELKGSKALAQISALRDETFPLILSTYGTQADPMTQTYPVVLTFEDLRGINVLPGMAVKVVPVYPANQAQAATQITVPLTAIVPDNQGGQFVWVVDQDNQVHQRPVTVGSLNANRIVIKAGLHAGEHIIVAGVSSLKEGMKVKPYTDKLAVNIEG</sequence>
<comment type="subcellular location">
    <subcellularLocation>
        <location evidence="1">Cell envelope</location>
    </subcellularLocation>
</comment>
<dbReference type="Gene3D" id="2.40.50.100">
    <property type="match status" value="1"/>
</dbReference>
<proteinExistence type="inferred from homology"/>
<dbReference type="AlphaFoldDB" id="A0A0J8VG16"/>
<accession>A0A0J8VG16</accession>
<dbReference type="NCBIfam" id="TIGR01730">
    <property type="entry name" value="RND_mfp"/>
    <property type="match status" value="1"/>
</dbReference>
<dbReference type="RefSeq" id="WP_048897119.1">
    <property type="nucleotide sequence ID" value="NZ_AP024852.1"/>
</dbReference>
<reference evidence="7 8" key="1">
    <citation type="submission" date="2018-01" db="EMBL/GenBank/DDBJ databases">
        <title>Whole genome sequencing of Histamine producing bacteria.</title>
        <authorList>
            <person name="Butler K."/>
        </authorList>
    </citation>
    <scope>NUCLEOTIDE SEQUENCE [LARGE SCALE GENOMIC DNA]</scope>
    <source>
        <strain evidence="7 8">DSM 24669</strain>
    </source>
</reference>
<keyword evidence="3" id="KW-0813">Transport</keyword>
<dbReference type="PANTHER" id="PTHR30469">
    <property type="entry name" value="MULTIDRUG RESISTANCE PROTEIN MDTA"/>
    <property type="match status" value="1"/>
</dbReference>
<evidence type="ECO:0000259" key="6">
    <source>
        <dbReference type="Pfam" id="PF25967"/>
    </source>
</evidence>
<dbReference type="Gene3D" id="2.40.30.170">
    <property type="match status" value="1"/>
</dbReference>
<dbReference type="InterPro" id="IPR006143">
    <property type="entry name" value="RND_pump_MFP"/>
</dbReference>
<feature type="domain" description="Multidrug resistance protein MdtA-like barrel-sandwich hybrid" evidence="5">
    <location>
        <begin position="73"/>
        <end position="193"/>
    </location>
</feature>
<name>A0A0J8VG16_9GAMM</name>